<evidence type="ECO:0000313" key="3">
    <source>
        <dbReference type="Proteomes" id="UP000011919"/>
    </source>
</evidence>
<dbReference type="Proteomes" id="UP000011919">
    <property type="component" value="Unassembled WGS sequence"/>
</dbReference>
<dbReference type="InterPro" id="IPR014710">
    <property type="entry name" value="RmlC-like_jellyroll"/>
</dbReference>
<dbReference type="OrthoDB" id="9793254at2"/>
<dbReference type="AlphaFoldDB" id="M7NVY9"/>
<dbReference type="Gene3D" id="2.60.120.10">
    <property type="entry name" value="Jelly Rolls"/>
    <property type="match status" value="1"/>
</dbReference>
<organism evidence="2 3">
    <name type="scientific">Bhargavaea cecembensis DSE10</name>
    <dbReference type="NCBI Taxonomy" id="1235279"/>
    <lineage>
        <taxon>Bacteria</taxon>
        <taxon>Bacillati</taxon>
        <taxon>Bacillota</taxon>
        <taxon>Bacilli</taxon>
        <taxon>Bacillales</taxon>
        <taxon>Caryophanaceae</taxon>
        <taxon>Bhargavaea</taxon>
    </lineage>
</organism>
<dbReference type="InterPro" id="IPR011051">
    <property type="entry name" value="RmlC_Cupin_sf"/>
</dbReference>
<dbReference type="Pfam" id="PF07883">
    <property type="entry name" value="Cupin_2"/>
    <property type="match status" value="1"/>
</dbReference>
<name>M7NVY9_9BACL</name>
<evidence type="ECO:0000259" key="1">
    <source>
        <dbReference type="Pfam" id="PF07883"/>
    </source>
</evidence>
<reference evidence="2 3" key="1">
    <citation type="journal article" date="2013" name="Genome Announc.">
        <title>Draft Genome Sequence of Bhargavaea cecembensis Strain DSE10T, Isolated from a Deep-Sea Sediment Sample Collected at a Depth of 5,904 m from the Chagos-Laccadive Ridge System in the Indian Ocean.</title>
        <authorList>
            <person name="Shivaji S."/>
            <person name="Ara S."/>
            <person name="Begum Z."/>
            <person name="Ruth M."/>
            <person name="Singh A."/>
            <person name="Kumar Pinnaka A."/>
        </authorList>
    </citation>
    <scope>NUCLEOTIDE SEQUENCE [LARGE SCALE GENOMIC DNA]</scope>
    <source>
        <strain evidence="2 3">DSE10</strain>
    </source>
</reference>
<evidence type="ECO:0000313" key="2">
    <source>
        <dbReference type="EMBL" id="EMR05805.1"/>
    </source>
</evidence>
<dbReference type="STRING" id="1235279.C772_02293"/>
<dbReference type="SUPFAM" id="SSF51182">
    <property type="entry name" value="RmlC-like cupins"/>
    <property type="match status" value="1"/>
</dbReference>
<feature type="domain" description="Cupin type-2" evidence="1">
    <location>
        <begin position="34"/>
        <end position="98"/>
    </location>
</feature>
<dbReference type="RefSeq" id="WP_008300093.1">
    <property type="nucleotide sequence ID" value="NZ_AOFT01000011.1"/>
</dbReference>
<sequence>MDHQAIRAFQQFDDSRFTKVDFMKNGHSTAFTLNFLPGQAMKPHSHPGKELFLVVMEGSGTFTVDGEEIMATRGDVLFCNETEMMGFENNGDNRTTLLGTLTKIG</sequence>
<proteinExistence type="predicted"/>
<dbReference type="eggNOG" id="COG0662">
    <property type="taxonomic scope" value="Bacteria"/>
</dbReference>
<gene>
    <name evidence="2" type="ORF">C772_02293</name>
</gene>
<dbReference type="EMBL" id="AOFT01000011">
    <property type="protein sequence ID" value="EMR05805.1"/>
    <property type="molecule type" value="Genomic_DNA"/>
</dbReference>
<accession>M7NVY9</accession>
<dbReference type="InterPro" id="IPR013096">
    <property type="entry name" value="Cupin_2"/>
</dbReference>
<protein>
    <recommendedName>
        <fullName evidence="1">Cupin type-2 domain-containing protein</fullName>
    </recommendedName>
</protein>
<comment type="caution">
    <text evidence="2">The sequence shown here is derived from an EMBL/GenBank/DDBJ whole genome shotgun (WGS) entry which is preliminary data.</text>
</comment>
<keyword evidence="3" id="KW-1185">Reference proteome</keyword>